<dbReference type="EMBL" id="FP885907">
    <property type="protein sequence ID" value="CBJ53686.1"/>
    <property type="molecule type" value="Genomic_DNA"/>
</dbReference>
<dbReference type="PATRIC" id="fig|859656.5.peg.4071"/>
<proteinExistence type="predicted"/>
<organism evidence="1">
    <name type="scientific">Ralstonia solanacearum CFBP2957</name>
    <dbReference type="NCBI Taxonomy" id="859656"/>
    <lineage>
        <taxon>Bacteria</taxon>
        <taxon>Pseudomonadati</taxon>
        <taxon>Pseudomonadota</taxon>
        <taxon>Betaproteobacteria</taxon>
        <taxon>Burkholderiales</taxon>
        <taxon>Burkholderiaceae</taxon>
        <taxon>Ralstonia</taxon>
        <taxon>Ralstonia solanacearum species complex</taxon>
    </lineage>
</organism>
<name>D8P450_RALSL</name>
<reference evidence="1" key="2">
    <citation type="submission" date="2010-02" db="EMBL/GenBank/DDBJ databases">
        <authorList>
            <person name="Genoscope - CEA"/>
        </authorList>
    </citation>
    <scope>NUCLEOTIDE SEQUENCE</scope>
    <source>
        <strain evidence="1">CFBP2957</strain>
        <plasmid evidence="1">RCFBPv3_mp</plasmid>
    </source>
</reference>
<accession>D8P450</accession>
<gene>
    <name evidence="1" type="ORF">RCFBP_mp20260</name>
</gene>
<sequence length="58" mass="6667">MQPAVDRVFSRQAHDSRAWFKPMGDDKDVWYGKRQNMLDAVVAEDAALKTRRPCGSTR</sequence>
<keyword evidence="1" id="KW-0614">Plasmid</keyword>
<dbReference type="AlphaFoldDB" id="D8P450"/>
<reference evidence="1" key="1">
    <citation type="journal article" date="2010" name="BMC Genomics">
        <title>Genomes of three tomato pathogens within the Ralstonia solanacearum species complex reveal significant evolutionary divergence.</title>
        <authorList>
            <person name="Remenant B."/>
            <person name="Coupat-Goutaland B."/>
            <person name="Guidot A."/>
            <person name="Cellier G."/>
            <person name="Wicker E."/>
            <person name="Allen C."/>
            <person name="Fegan M."/>
            <person name="Pruvost O."/>
            <person name="Elbaz M."/>
            <person name="Calteau A."/>
            <person name="Salvignol G."/>
            <person name="Mornico D."/>
            <person name="Mangenot S."/>
            <person name="Barbe V."/>
            <person name="Medigue C."/>
            <person name="Prior P."/>
        </authorList>
    </citation>
    <scope>NUCLEOTIDE SEQUENCE [LARGE SCALE GENOMIC DNA]</scope>
    <source>
        <strain evidence="1">CFBP2957</strain>
        <plasmid evidence="1">RCFBPv3_mp</plasmid>
    </source>
</reference>
<geneLocation type="plasmid" evidence="1">
    <name>RCFBPv3_mp</name>
</geneLocation>
<evidence type="ECO:0000313" key="1">
    <source>
        <dbReference type="EMBL" id="CBJ53686.1"/>
    </source>
</evidence>
<dbReference type="RefSeq" id="WP_013208195.1">
    <property type="nucleotide sequence ID" value="NC_014309.1"/>
</dbReference>
<protein>
    <submittedName>
        <fullName evidence="1">Uncharacterized protein</fullName>
    </submittedName>
</protein>